<organism evidence="1 2">
    <name type="scientific">Cinnamomum micranthum f. kanehirae</name>
    <dbReference type="NCBI Taxonomy" id="337451"/>
    <lineage>
        <taxon>Eukaryota</taxon>
        <taxon>Viridiplantae</taxon>
        <taxon>Streptophyta</taxon>
        <taxon>Embryophyta</taxon>
        <taxon>Tracheophyta</taxon>
        <taxon>Spermatophyta</taxon>
        <taxon>Magnoliopsida</taxon>
        <taxon>Magnoliidae</taxon>
        <taxon>Laurales</taxon>
        <taxon>Lauraceae</taxon>
        <taxon>Cinnamomum</taxon>
    </lineage>
</organism>
<sequence length="123" mass="14236">MPIDGILVNDRTFSDPLTMVKVCEELLGVVPDVNYDCYGVQSKFTWLRENFGEMPKSRPRDEDVRRTCAFQFCFVAGSPRPLSLPRYDSYQISFLKKTGGNFKRKPFKKLKELEEQERCATLA</sequence>
<evidence type="ECO:0000313" key="1">
    <source>
        <dbReference type="EMBL" id="RWR93134.1"/>
    </source>
</evidence>
<dbReference type="EMBL" id="QPKB01000010">
    <property type="protein sequence ID" value="RWR93134.1"/>
    <property type="molecule type" value="Genomic_DNA"/>
</dbReference>
<keyword evidence="2" id="KW-1185">Reference proteome</keyword>
<protein>
    <submittedName>
        <fullName evidence="1">Uncharacterized protein</fullName>
    </submittedName>
</protein>
<gene>
    <name evidence="1" type="ORF">CKAN_02237000</name>
</gene>
<comment type="caution">
    <text evidence="1">The sequence shown here is derived from an EMBL/GenBank/DDBJ whole genome shotgun (WGS) entry which is preliminary data.</text>
</comment>
<accession>A0A3S3NRV4</accession>
<dbReference type="Proteomes" id="UP000283530">
    <property type="component" value="Unassembled WGS sequence"/>
</dbReference>
<dbReference type="AlphaFoldDB" id="A0A3S3NRV4"/>
<evidence type="ECO:0000313" key="2">
    <source>
        <dbReference type="Proteomes" id="UP000283530"/>
    </source>
</evidence>
<name>A0A3S3NRV4_9MAGN</name>
<proteinExistence type="predicted"/>
<reference evidence="1 2" key="1">
    <citation type="journal article" date="2019" name="Nat. Plants">
        <title>Stout camphor tree genome fills gaps in understanding of flowering plant genome evolution.</title>
        <authorList>
            <person name="Chaw S.M."/>
            <person name="Liu Y.C."/>
            <person name="Wu Y.W."/>
            <person name="Wang H.Y."/>
            <person name="Lin C.I."/>
            <person name="Wu C.S."/>
            <person name="Ke H.M."/>
            <person name="Chang L.Y."/>
            <person name="Hsu C.Y."/>
            <person name="Yang H.T."/>
            <person name="Sudianto E."/>
            <person name="Hsu M.H."/>
            <person name="Wu K.P."/>
            <person name="Wang L.N."/>
            <person name="Leebens-Mack J.H."/>
            <person name="Tsai I.J."/>
        </authorList>
    </citation>
    <scope>NUCLEOTIDE SEQUENCE [LARGE SCALE GENOMIC DNA]</scope>
    <source>
        <strain evidence="2">cv. Chaw 1501</strain>
        <tissue evidence="1">Young leaves</tissue>
    </source>
</reference>